<dbReference type="Proteomes" id="UP000245790">
    <property type="component" value="Unassembled WGS sequence"/>
</dbReference>
<comment type="caution">
    <text evidence="10">The sequence shown here is derived from an EMBL/GenBank/DDBJ whole genome shotgun (WGS) entry which is preliminary data.</text>
</comment>
<dbReference type="GO" id="GO:0009416">
    <property type="term" value="P:response to light stimulus"/>
    <property type="evidence" value="ECO:0007669"/>
    <property type="project" value="TreeGrafter"/>
</dbReference>
<feature type="binding site" evidence="6">
    <location>
        <position position="223"/>
    </location>
    <ligand>
        <name>FAD</name>
        <dbReference type="ChEBI" id="CHEBI:57692"/>
    </ligand>
</feature>
<evidence type="ECO:0000256" key="5">
    <source>
        <dbReference type="ARBA" id="ARBA00022991"/>
    </source>
</evidence>
<dbReference type="SUPFAM" id="SSF48173">
    <property type="entry name" value="Cryptochrome/photolyase FAD-binding domain"/>
    <property type="match status" value="1"/>
</dbReference>
<dbReference type="InterPro" id="IPR036155">
    <property type="entry name" value="Crypto/Photolyase_N_sf"/>
</dbReference>
<keyword evidence="4 6" id="KW-0274">FAD</keyword>
<evidence type="ECO:0000259" key="9">
    <source>
        <dbReference type="PROSITE" id="PS51645"/>
    </source>
</evidence>
<dbReference type="InterPro" id="IPR014729">
    <property type="entry name" value="Rossmann-like_a/b/a_fold"/>
</dbReference>
<feature type="site" description="Electron transfer via tryptophanyl radical" evidence="7">
    <location>
        <position position="302"/>
    </location>
</feature>
<feature type="binding site" evidence="6">
    <location>
        <begin position="368"/>
        <end position="370"/>
    </location>
    <ligand>
        <name>FAD</name>
        <dbReference type="ChEBI" id="CHEBI:57692"/>
    </ligand>
</feature>
<dbReference type="PROSITE" id="PS00394">
    <property type="entry name" value="DNA_PHOTOLYASES_1_1"/>
    <property type="match status" value="1"/>
</dbReference>
<dbReference type="EMBL" id="QGGU01000007">
    <property type="protein sequence ID" value="PWK50022.1"/>
    <property type="molecule type" value="Genomic_DNA"/>
</dbReference>
<evidence type="ECO:0000256" key="8">
    <source>
        <dbReference type="RuleBase" id="RU004182"/>
    </source>
</evidence>
<feature type="domain" description="Photolyase/cryptochrome alpha/beta" evidence="9">
    <location>
        <begin position="2"/>
        <end position="134"/>
    </location>
</feature>
<evidence type="ECO:0000256" key="1">
    <source>
        <dbReference type="ARBA" id="ARBA00001932"/>
    </source>
</evidence>
<comment type="similarity">
    <text evidence="2">Belongs to the DNA photolyase class-1 family.</text>
</comment>
<dbReference type="SUPFAM" id="SSF52425">
    <property type="entry name" value="Cryptochrome/photolyase, N-terminal domain"/>
    <property type="match status" value="1"/>
</dbReference>
<evidence type="ECO:0000256" key="2">
    <source>
        <dbReference type="ARBA" id="ARBA00005862"/>
    </source>
</evidence>
<evidence type="ECO:0000256" key="4">
    <source>
        <dbReference type="ARBA" id="ARBA00022827"/>
    </source>
</evidence>
<dbReference type="AlphaFoldDB" id="A0A316FPH2"/>
<dbReference type="InterPro" id="IPR002081">
    <property type="entry name" value="Cryptochrome/DNA_photolyase_1"/>
</dbReference>
<dbReference type="GO" id="GO:0006139">
    <property type="term" value="P:nucleobase-containing compound metabolic process"/>
    <property type="evidence" value="ECO:0007669"/>
    <property type="project" value="UniProtKB-ARBA"/>
</dbReference>
<comment type="cofactor">
    <cofactor evidence="6">
        <name>FAD</name>
        <dbReference type="ChEBI" id="CHEBI:57692"/>
    </cofactor>
    <text evidence="6">Binds 1 FAD per subunit.</text>
</comment>
<evidence type="ECO:0000313" key="11">
    <source>
        <dbReference type="Proteomes" id="UP000245790"/>
    </source>
</evidence>
<comment type="similarity">
    <text evidence="8">Belongs to the DNA photolyase family.</text>
</comment>
<evidence type="ECO:0000256" key="7">
    <source>
        <dbReference type="PIRSR" id="PIRSR602081-2"/>
    </source>
</evidence>
<dbReference type="PANTHER" id="PTHR11455">
    <property type="entry name" value="CRYPTOCHROME"/>
    <property type="match status" value="1"/>
</dbReference>
<gene>
    <name evidence="10" type="ORF">C8D97_107188</name>
</gene>
<dbReference type="Pfam" id="PF00875">
    <property type="entry name" value="DNA_photolyase"/>
    <property type="match status" value="1"/>
</dbReference>
<evidence type="ECO:0000256" key="6">
    <source>
        <dbReference type="PIRSR" id="PIRSR602081-1"/>
    </source>
</evidence>
<dbReference type="RefSeq" id="WP_109763802.1">
    <property type="nucleotide sequence ID" value="NZ_QGGU01000007.1"/>
</dbReference>
<dbReference type="InterPro" id="IPR006050">
    <property type="entry name" value="DNA_photolyase_N"/>
</dbReference>
<dbReference type="PROSITE" id="PS51645">
    <property type="entry name" value="PHR_CRY_ALPHA_BETA"/>
    <property type="match status" value="1"/>
</dbReference>
<organism evidence="10 11">
    <name type="scientific">Pleionea mediterranea</name>
    <dbReference type="NCBI Taxonomy" id="523701"/>
    <lineage>
        <taxon>Bacteria</taxon>
        <taxon>Pseudomonadati</taxon>
        <taxon>Pseudomonadota</taxon>
        <taxon>Gammaproteobacteria</taxon>
        <taxon>Oceanospirillales</taxon>
        <taxon>Pleioneaceae</taxon>
        <taxon>Pleionea</taxon>
    </lineage>
</organism>
<dbReference type="GO" id="GO:0071949">
    <property type="term" value="F:FAD binding"/>
    <property type="evidence" value="ECO:0007669"/>
    <property type="project" value="TreeGrafter"/>
</dbReference>
<dbReference type="Gene3D" id="1.10.579.10">
    <property type="entry name" value="DNA Cyclobutane Dipyrimidine Photolyase, subunit A, domain 3"/>
    <property type="match status" value="1"/>
</dbReference>
<evidence type="ECO:0000313" key="10">
    <source>
        <dbReference type="EMBL" id="PWK50022.1"/>
    </source>
</evidence>
<feature type="binding site" evidence="6">
    <location>
        <position position="267"/>
    </location>
    <ligand>
        <name>FAD</name>
        <dbReference type="ChEBI" id="CHEBI:57692"/>
    </ligand>
</feature>
<dbReference type="OrthoDB" id="9772484at2"/>
<keyword evidence="11" id="KW-1185">Reference proteome</keyword>
<dbReference type="InterPro" id="IPR036134">
    <property type="entry name" value="Crypto/Photolyase_FAD-like_sf"/>
</dbReference>
<feature type="binding site" evidence="6">
    <location>
        <begin position="270"/>
        <end position="277"/>
    </location>
    <ligand>
        <name>FAD</name>
        <dbReference type="ChEBI" id="CHEBI:57692"/>
    </ligand>
</feature>
<comment type="cofactor">
    <cofactor evidence="1">
        <name>(6R)-5,10-methylene-5,6,7,8-tetrahydrofolate</name>
        <dbReference type="ChEBI" id="CHEBI:15636"/>
    </cofactor>
</comment>
<keyword evidence="3 6" id="KW-0285">Flavoprotein</keyword>
<keyword evidence="10" id="KW-0456">Lyase</keyword>
<dbReference type="PANTHER" id="PTHR11455:SF9">
    <property type="entry name" value="CRYPTOCHROME CIRCADIAN CLOCK 5 ISOFORM X1"/>
    <property type="match status" value="1"/>
</dbReference>
<accession>A0A316FPH2</accession>
<dbReference type="InterPro" id="IPR005101">
    <property type="entry name" value="Cryptochr/Photolyase_FAD-bd"/>
</dbReference>
<feature type="binding site" evidence="6">
    <location>
        <begin position="235"/>
        <end position="239"/>
    </location>
    <ligand>
        <name>FAD</name>
        <dbReference type="ChEBI" id="CHEBI:57692"/>
    </ligand>
</feature>
<name>A0A316FPH2_9GAMM</name>
<dbReference type="GO" id="GO:0006950">
    <property type="term" value="P:response to stress"/>
    <property type="evidence" value="ECO:0007669"/>
    <property type="project" value="UniProtKB-ARBA"/>
</dbReference>
<feature type="site" description="Electron transfer via tryptophanyl radical" evidence="7">
    <location>
        <position position="378"/>
    </location>
</feature>
<dbReference type="PRINTS" id="PR00147">
    <property type="entry name" value="DNAPHOTLYASE"/>
</dbReference>
<dbReference type="Gene3D" id="1.25.40.80">
    <property type="match status" value="1"/>
</dbReference>
<feature type="site" description="Electron transfer via tryptophanyl radical" evidence="7">
    <location>
        <position position="355"/>
    </location>
</feature>
<dbReference type="InterPro" id="IPR018394">
    <property type="entry name" value="DNA_photolyase_1_CS_C"/>
</dbReference>
<protein>
    <submittedName>
        <fullName evidence="10">Deoxyribodipyrimidine photo-lyase</fullName>
    </submittedName>
</protein>
<dbReference type="Gene3D" id="3.40.50.620">
    <property type="entry name" value="HUPs"/>
    <property type="match status" value="1"/>
</dbReference>
<dbReference type="GO" id="GO:0003904">
    <property type="term" value="F:deoxyribodipyrimidine photo-lyase activity"/>
    <property type="evidence" value="ECO:0007669"/>
    <property type="project" value="TreeGrafter"/>
</dbReference>
<keyword evidence="5 8" id="KW-0157">Chromophore</keyword>
<proteinExistence type="inferred from homology"/>
<dbReference type="GO" id="GO:0003677">
    <property type="term" value="F:DNA binding"/>
    <property type="evidence" value="ECO:0007669"/>
    <property type="project" value="TreeGrafter"/>
</dbReference>
<reference evidence="10 11" key="1">
    <citation type="submission" date="2018-05" db="EMBL/GenBank/DDBJ databases">
        <title>Genomic Encyclopedia of Type Strains, Phase IV (KMG-IV): sequencing the most valuable type-strain genomes for metagenomic binning, comparative biology and taxonomic classification.</title>
        <authorList>
            <person name="Goeker M."/>
        </authorList>
    </citation>
    <scope>NUCLEOTIDE SEQUENCE [LARGE SCALE GENOMIC DNA]</scope>
    <source>
        <strain evidence="10 11">DSM 25350</strain>
    </source>
</reference>
<dbReference type="Pfam" id="PF03441">
    <property type="entry name" value="FAD_binding_7"/>
    <property type="match status" value="1"/>
</dbReference>
<dbReference type="PROSITE" id="PS00691">
    <property type="entry name" value="DNA_PHOTOLYASES_1_2"/>
    <property type="match status" value="1"/>
</dbReference>
<sequence>MSVQLVWFRNDLRLDDNPALHHACNRKDDQVIALYLLSEQQWDNHGVGNNQRSLIIKALLQLKKSLKQLNIPLIVKSIGQFDNSANALSEVCKSQGVDEIHFNIEYPINERRRDKLVVEHLSQVKCHRYVGDSVTAPWQITTQSNSAFKVFTPFSKACYTYLDSNPVHCYSIPDKRDAQNFNVINTGSDPIPDIKTSLNIPNIDENFLANQLDGFLESKLEDYKDDRDYPYVPGTSKLSAALAVGALSVRRCFEVASNSDKEYSKPWLNELLWRDFYRSVMWHFPHVCQGKAFNSVDKYINWNKDDAQLKRWQQGNTGIPIVDAAMRQLNETGWMHNRLRMVVASFLTKNLWIDWREGEAYFTQMLFDYDFASNNGGWQWSASVGTDAAPYFRVFNPASQQQKFDPKAEFIRKWVTELQGFETSDIHKFEKKALQNYEKPMVDLKFTRKLAIDSFKSAKSAANEPQ</sequence>
<evidence type="ECO:0000256" key="3">
    <source>
        <dbReference type="ARBA" id="ARBA00022630"/>
    </source>
</evidence>